<protein>
    <submittedName>
        <fullName evidence="1">Uncharacterized protein</fullName>
    </submittedName>
</protein>
<name>A0A7I9Z091_9MYCO</name>
<evidence type="ECO:0000313" key="1">
    <source>
        <dbReference type="EMBL" id="GFG94283.1"/>
    </source>
</evidence>
<dbReference type="Proteomes" id="UP000465301">
    <property type="component" value="Unassembled WGS sequence"/>
</dbReference>
<keyword evidence="2" id="KW-1185">Reference proteome</keyword>
<comment type="caution">
    <text evidence="1">The sequence shown here is derived from an EMBL/GenBank/DDBJ whole genome shotgun (WGS) entry which is preliminary data.</text>
</comment>
<evidence type="ECO:0000313" key="2">
    <source>
        <dbReference type="Proteomes" id="UP000465301"/>
    </source>
</evidence>
<proteinExistence type="predicted"/>
<dbReference type="EMBL" id="BLLA01000001">
    <property type="protein sequence ID" value="GFG94283.1"/>
    <property type="molecule type" value="Genomic_DNA"/>
</dbReference>
<reference evidence="1 2" key="1">
    <citation type="journal article" date="2019" name="Emerg. Microbes Infect.">
        <title>Comprehensive subspecies identification of 175 nontuberculous mycobacteria species based on 7547 genomic profiles.</title>
        <authorList>
            <person name="Matsumoto Y."/>
            <person name="Kinjo T."/>
            <person name="Motooka D."/>
            <person name="Nabeya D."/>
            <person name="Jung N."/>
            <person name="Uechi K."/>
            <person name="Horii T."/>
            <person name="Iida T."/>
            <person name="Fujita J."/>
            <person name="Nakamura S."/>
        </authorList>
    </citation>
    <scope>NUCLEOTIDE SEQUENCE [LARGE SCALE GENOMIC DNA]</scope>
    <source>
        <strain evidence="1 2">JCM 30726</strain>
    </source>
</reference>
<organism evidence="1 2">
    <name type="scientific">Mycobacterium timonense</name>
    <dbReference type="NCBI Taxonomy" id="701043"/>
    <lineage>
        <taxon>Bacteria</taxon>
        <taxon>Bacillati</taxon>
        <taxon>Actinomycetota</taxon>
        <taxon>Actinomycetes</taxon>
        <taxon>Mycobacteriales</taxon>
        <taxon>Mycobacteriaceae</taxon>
        <taxon>Mycobacterium</taxon>
        <taxon>Mycobacterium avium complex (MAC)</taxon>
    </lineage>
</organism>
<accession>A0A7I9Z091</accession>
<gene>
    <name evidence="1" type="ORF">MTIM_01620</name>
</gene>
<dbReference type="AlphaFoldDB" id="A0A7I9Z091"/>
<sequence length="195" mass="21929">MVRLPRTWQRYYDTCTLNFQPGTLTAPARTVSAQHGWRFWHVDSKGLLWPPFVSLVGFPTHRVDWANEPLPVDGVAVARCPHGRTPAAPECDCGVYFWPHAADMYRAVRMFGLVGDVRKVITFGTVAGPFQTDTTFKGMDHVDLFRGLRCHTYRALCAITTVECAMQWGYDIALEPYGAGVPFPDLSQIEKTYTA</sequence>